<dbReference type="InterPro" id="IPR037053">
    <property type="entry name" value="Phage_tail_collar_dom_sf"/>
</dbReference>
<evidence type="ECO:0000313" key="2">
    <source>
        <dbReference type="EMBL" id="MBB5048942.1"/>
    </source>
</evidence>
<feature type="domain" description="Phage tail collar" evidence="1">
    <location>
        <begin position="7"/>
        <end position="62"/>
    </location>
</feature>
<accession>A0A7W7Z7K7</accession>
<dbReference type="Pfam" id="PF07484">
    <property type="entry name" value="Collar"/>
    <property type="match status" value="1"/>
</dbReference>
<dbReference type="Proteomes" id="UP000542353">
    <property type="component" value="Unassembled WGS sequence"/>
</dbReference>
<proteinExistence type="predicted"/>
<dbReference type="EMBL" id="JACHIH010000027">
    <property type="protein sequence ID" value="MBB5048942.1"/>
    <property type="molecule type" value="Genomic_DNA"/>
</dbReference>
<keyword evidence="3" id="KW-1185">Reference proteome</keyword>
<comment type="caution">
    <text evidence="2">The sequence shown here is derived from an EMBL/GenBank/DDBJ whole genome shotgun (WGS) entry which is preliminary data.</text>
</comment>
<protein>
    <submittedName>
        <fullName evidence="2">Microcystin-dependent protein</fullName>
    </submittedName>
</protein>
<dbReference type="InterPro" id="IPR011083">
    <property type="entry name" value="Phage_tail_collar_dom"/>
</dbReference>
<reference evidence="2 3" key="1">
    <citation type="submission" date="2020-08" db="EMBL/GenBank/DDBJ databases">
        <title>Genomic Encyclopedia of Type Strains, Phase IV (KMG-IV): sequencing the most valuable type-strain genomes for metagenomic binning, comparative biology and taxonomic classification.</title>
        <authorList>
            <person name="Goeker M."/>
        </authorList>
    </citation>
    <scope>NUCLEOTIDE SEQUENCE [LARGE SCALE GENOMIC DNA]</scope>
    <source>
        <strain evidence="2 3">DSM 12706</strain>
    </source>
</reference>
<dbReference type="Gene3D" id="3.90.1340.10">
    <property type="entry name" value="Phage tail collar domain"/>
    <property type="match status" value="1"/>
</dbReference>
<dbReference type="RefSeq" id="WP_184260350.1">
    <property type="nucleotide sequence ID" value="NZ_JACHIH010000027.1"/>
</dbReference>
<name>A0A7W7Z7K7_9BRAD</name>
<evidence type="ECO:0000313" key="3">
    <source>
        <dbReference type="Proteomes" id="UP000542353"/>
    </source>
</evidence>
<sequence>MAQPYIGEIQAFAFGYCPEGWLPCYGQTLSIQQYTPLFALIGTAYGGNGSSTFMLPNLVGRVAISQGQGPGLSPYQVGDQPGEAGVALQIDQMPWHTHSLQLGSKGSANATAAPAAGSSIAVDPNFNGFLPPPADTTFAPGAMGLSGNSEPHPNIQPTLAMIYCIATQGEFPSFG</sequence>
<gene>
    <name evidence="2" type="ORF">HNR60_003713</name>
</gene>
<dbReference type="SUPFAM" id="SSF88874">
    <property type="entry name" value="Receptor-binding domain of short tail fibre protein gp12"/>
    <property type="match status" value="1"/>
</dbReference>
<organism evidence="2 3">
    <name type="scientific">Rhodopseudomonas rhenobacensis</name>
    <dbReference type="NCBI Taxonomy" id="87461"/>
    <lineage>
        <taxon>Bacteria</taxon>
        <taxon>Pseudomonadati</taxon>
        <taxon>Pseudomonadota</taxon>
        <taxon>Alphaproteobacteria</taxon>
        <taxon>Hyphomicrobiales</taxon>
        <taxon>Nitrobacteraceae</taxon>
        <taxon>Rhodopseudomonas</taxon>
    </lineage>
</organism>
<dbReference type="AlphaFoldDB" id="A0A7W7Z7K7"/>
<evidence type="ECO:0000259" key="1">
    <source>
        <dbReference type="Pfam" id="PF07484"/>
    </source>
</evidence>